<dbReference type="PROSITE" id="PS50093">
    <property type="entry name" value="PKD"/>
    <property type="match status" value="2"/>
</dbReference>
<name>A0ABU5HIF5_9BACT</name>
<dbReference type="Pfam" id="PF18911">
    <property type="entry name" value="PKD_4"/>
    <property type="match status" value="2"/>
</dbReference>
<keyword evidence="4" id="KW-1185">Reference proteome</keyword>
<feature type="compositionally biased region" description="Low complexity" evidence="1">
    <location>
        <begin position="31"/>
        <end position="40"/>
    </location>
</feature>
<dbReference type="SUPFAM" id="SSF49313">
    <property type="entry name" value="Cadherin-like"/>
    <property type="match status" value="3"/>
</dbReference>
<evidence type="ECO:0000259" key="2">
    <source>
        <dbReference type="PROSITE" id="PS50093"/>
    </source>
</evidence>
<sequence>MILTPRNRFALLSTLLALGTACRDPSPPPAAQARPPRVSSDTPGGKFDLGEVVRRVHFAYRPDGEGWSAGHSAWTARATATGLTFTPRHALDASRVLTGTPVTFGAASFSRGGAGLELPAGRGGVREDGSLSLTRGEVTEEFHNSESGIEQRWHFARAPQGEGALLIRVPVRGLRFVGETPRGVHFADATGLGVRYSQAAWTDASGKRTELPARFVAGAVEFQVPAALLSGSSFPTLLAPAISPEFGLDTPVTDPGSGTQAAPAIASNGTDYLAVWTDDRGGEVDLYGARVSQAGAVLDGFGIPISTAQNAQLSPAVAFDGTNYFVVWNDGRRGSGTDIYGARVSPNGTVLDPNGTVVATSISFGLMMSTPAVAFDGANYLVAWEEKSGFSAPTNLYGARVSTAGTPVGGTLTLSNATGNQSEVALAFDGTNYVAVWQDERSGTQADIYATRISPNGTVLEPAGISVSAAPEAQRNPTVAFAGTTALVVWEDFRNASTGADLYGARIGLDGSVLDAAGLPLVLQPAAQSRPALTRLGSEYLLGWQDLRSATSQSDVYVARVNAAGTVLDASGVVVSQAPDAQHSVALASNGTSALITWHDARALDIVGARVSAAGAVLDPAGFTASRSANTETSPAVAFDGTNYLVVWQDNRGNGFDIYGVRVSGSGAVLDASGLALSTANGHQRKPALAFDGTNYLVVWEDTRGGPAGDIYGARVSPSGTVLDASGLPLCLRANAQENPAVAFDGTNYLVVWDDAGTSADRNIFGTRVSPAGSVLDVLYFGISTQAGDQVAPALAFDGTNYLVAWSDWRNGVSADVFGARVNRSATVLDATGVQLASGSEAQTDVAVAFDGTNYLVVWTDYRLPPHANLFARRVRTAGTPLDATPITVSAASGHQQLPAVTFNGTDFLVAWQDGRNGTGMDIYGGRVSRTGVALDGDGFVLSESPAAESQVTLASGGTQGVLAVYQATDATLGNPVQRLKARRLSTVDNTLPTADPQSATTDEDQPVVLELTGSDAEGDALTFVIATQPAHGTLTGTSPKFTYTPAANYSGPDSFTFTASDGQGSSAPATVSITVLAVNDAPIAQAQTVSTPEETPKSLTLTATDAEGDAVTFAVASPPSHGTLTGTPPSLTYTPEPNYIGPDSFTFTASDAQGTSAPATVSITVTQVNDAPVPTAQSITTSEGSPVSITLSAVDPEGNSITFALASQPAHGTLIGTPPSLSYRPEADYSGPDSFTFTASDGQATSAPGTISITVTPVNDAPVALGQSFTVEEDTPIPVTLTGSDVDGDSLTFDIVSRPTRGTLSGTPPSLTYTPGANYHGQDSFTFTAFDGQASSAPATISITLTPVNDTPTATARTLTVQEDSQLTVTLAGVDPDGDALTFAVVSQPSHGSLTGTPPSLTYKPEPNYKGPDSFTFTASDGATTSSAATVSITVTNVNDSPVAVAQELTVPAGSPTPIYLNGSDLDGDELTFKVTAPPDEGRISGNLPDAIYTPPEGFTGTTRFTFSAGDGRATSTAIVQLTVVERSLTVSAAADVIRPAEGQQVRFYANAVDKAGAPISLEWTFGDGATRQEDLPVHAFTTAGTYDVQLKATTATEEATTMLRIRVRSAEAIVLAQGPSQPAAVGEESATLAFRVDAPEADHTYTWDFGDGSPTATGATTSYAWKDNGRFTVKVTASNASGVRWTASRALVVHNAPPVPLPQERVTASLDKQVTVKLSGSDAAATNDALEWVLVSGEGSLDEDGTFQWTPSEEGLATIITKVIDGDGGESRLAFQIAAGTGSEEPSEGCGCGSAGSDASGALGMGLLLLALIGVSRRSSLS</sequence>
<accession>A0ABU5HIF5</accession>
<evidence type="ECO:0000256" key="1">
    <source>
        <dbReference type="SAM" id="MobiDB-lite"/>
    </source>
</evidence>
<protein>
    <submittedName>
        <fullName evidence="3">Ig-like domain-containing protein</fullName>
    </submittedName>
</protein>
<dbReference type="PANTHER" id="PTHR45739">
    <property type="entry name" value="MATRIX PROTEIN, PUTATIVE-RELATED"/>
    <property type="match status" value="1"/>
</dbReference>
<dbReference type="PANTHER" id="PTHR45739:SF8">
    <property type="entry name" value="FRAS1-RELATED EXTRACELLULAR MATRIX PROTEIN 1"/>
    <property type="match status" value="1"/>
</dbReference>
<evidence type="ECO:0000313" key="3">
    <source>
        <dbReference type="EMBL" id="MDY7233224.1"/>
    </source>
</evidence>
<comment type="caution">
    <text evidence="3">The sequence shown here is derived from an EMBL/GenBank/DDBJ whole genome shotgun (WGS) entry which is preliminary data.</text>
</comment>
<gene>
    <name evidence="3" type="ORF">SYV04_42955</name>
</gene>
<dbReference type="CDD" id="cd00146">
    <property type="entry name" value="PKD"/>
    <property type="match status" value="1"/>
</dbReference>
<dbReference type="EMBL" id="JAXIVS010000030">
    <property type="protein sequence ID" value="MDY7233224.1"/>
    <property type="molecule type" value="Genomic_DNA"/>
</dbReference>
<dbReference type="RefSeq" id="WP_321551937.1">
    <property type="nucleotide sequence ID" value="NZ_JAXIVS010000030.1"/>
</dbReference>
<dbReference type="InterPro" id="IPR013783">
    <property type="entry name" value="Ig-like_fold"/>
</dbReference>
<dbReference type="SMART" id="SM00089">
    <property type="entry name" value="PKD"/>
    <property type="match status" value="3"/>
</dbReference>
<dbReference type="SUPFAM" id="SSF49299">
    <property type="entry name" value="PKD domain"/>
    <property type="match status" value="2"/>
</dbReference>
<dbReference type="Proteomes" id="UP001291309">
    <property type="component" value="Unassembled WGS sequence"/>
</dbReference>
<reference evidence="3 4" key="1">
    <citation type="submission" date="2023-12" db="EMBL/GenBank/DDBJ databases">
        <title>the genome sequence of Hyalangium sp. s54d21.</title>
        <authorList>
            <person name="Zhang X."/>
        </authorList>
    </citation>
    <scope>NUCLEOTIDE SEQUENCE [LARGE SCALE GENOMIC DNA]</scope>
    <source>
        <strain evidence="4">s54d21</strain>
    </source>
</reference>
<feature type="domain" description="PKD" evidence="2">
    <location>
        <begin position="1557"/>
        <end position="1616"/>
    </location>
</feature>
<dbReference type="CDD" id="cd11304">
    <property type="entry name" value="Cadherin_repeat"/>
    <property type="match status" value="4"/>
</dbReference>
<dbReference type="InterPro" id="IPR015919">
    <property type="entry name" value="Cadherin-like_sf"/>
</dbReference>
<proteinExistence type="predicted"/>
<dbReference type="NCBIfam" id="NF012211">
    <property type="entry name" value="tand_rpt_95"/>
    <property type="match status" value="6"/>
</dbReference>
<dbReference type="InterPro" id="IPR000601">
    <property type="entry name" value="PKD_dom"/>
</dbReference>
<dbReference type="Pfam" id="PF17963">
    <property type="entry name" value="Big_9"/>
    <property type="match status" value="7"/>
</dbReference>
<dbReference type="PROSITE" id="PS51257">
    <property type="entry name" value="PROKAR_LIPOPROTEIN"/>
    <property type="match status" value="1"/>
</dbReference>
<dbReference type="InterPro" id="IPR051561">
    <property type="entry name" value="FRAS1_ECM"/>
</dbReference>
<dbReference type="Gene3D" id="2.60.40.10">
    <property type="entry name" value="Immunoglobulins"/>
    <property type="match status" value="2"/>
</dbReference>
<organism evidence="3 4">
    <name type="scientific">Hyalangium rubrum</name>
    <dbReference type="NCBI Taxonomy" id="3103134"/>
    <lineage>
        <taxon>Bacteria</taxon>
        <taxon>Pseudomonadati</taxon>
        <taxon>Myxococcota</taxon>
        <taxon>Myxococcia</taxon>
        <taxon>Myxococcales</taxon>
        <taxon>Cystobacterineae</taxon>
        <taxon>Archangiaceae</taxon>
        <taxon>Hyalangium</taxon>
    </lineage>
</organism>
<dbReference type="Gene3D" id="2.60.40.3440">
    <property type="match status" value="6"/>
</dbReference>
<evidence type="ECO:0000313" key="4">
    <source>
        <dbReference type="Proteomes" id="UP001291309"/>
    </source>
</evidence>
<feature type="region of interest" description="Disordered" evidence="1">
    <location>
        <begin position="23"/>
        <end position="47"/>
    </location>
</feature>
<feature type="domain" description="PKD" evidence="2">
    <location>
        <begin position="1646"/>
        <end position="1695"/>
    </location>
</feature>
<dbReference type="InterPro" id="IPR035986">
    <property type="entry name" value="PKD_dom_sf"/>
</dbReference>
<dbReference type="InterPro" id="IPR022409">
    <property type="entry name" value="PKD/Chitinase_dom"/>
</dbReference>